<reference evidence="1 2" key="1">
    <citation type="journal article" date="2015" name="Genome Announc.">
        <title>Expanding the biotechnology potential of lactobacilli through comparative genomics of 213 strains and associated genera.</title>
        <authorList>
            <person name="Sun Z."/>
            <person name="Harris H.M."/>
            <person name="McCann A."/>
            <person name="Guo C."/>
            <person name="Argimon S."/>
            <person name="Zhang W."/>
            <person name="Yang X."/>
            <person name="Jeffery I.B."/>
            <person name="Cooney J.C."/>
            <person name="Kagawa T.F."/>
            <person name="Liu W."/>
            <person name="Song Y."/>
            <person name="Salvetti E."/>
            <person name="Wrobel A."/>
            <person name="Rasinkangas P."/>
            <person name="Parkhill J."/>
            <person name="Rea M.C."/>
            <person name="O'Sullivan O."/>
            <person name="Ritari J."/>
            <person name="Douillard F.P."/>
            <person name="Paul Ross R."/>
            <person name="Yang R."/>
            <person name="Briner A.E."/>
            <person name="Felis G.E."/>
            <person name="de Vos W.M."/>
            <person name="Barrangou R."/>
            <person name="Klaenhammer T.R."/>
            <person name="Caufield P.W."/>
            <person name="Cui Y."/>
            <person name="Zhang H."/>
            <person name="O'Toole P.W."/>
        </authorList>
    </citation>
    <scope>NUCLEOTIDE SEQUENCE [LARGE SCALE GENOMIC DNA]</scope>
    <source>
        <strain evidence="1 2">DSM 16041</strain>
    </source>
</reference>
<sequence length="968" mass="107563">MIQDYTGHFSLQTFDASQIHVDLGWGNQSCVLDRDCYSFFDMMTGQELPIVNPMKAGPYYINLNARGLARLNARGDGIYKFNNTSYIAVYLSDLDQAYIKTKFIDGAGSKQYAKSDQPLPVDDQNVQVTVSDYSNQLGTYVPRPGDLEYLDKHGKLVDPQVVGTIGDSFGQAYYIYLSPQGMRNLQAALPYVKGFASPSTIDLAKITVIGPAKPVTLGRIVISDDENHWSSFVGEDTTNNLAHFKVQRMDENRNWSTVELQPGDLVFYDLQGNRVTPDHVSWYNVNVSPQLLNRLNSTMPYANFYSLQRSSGCLYYVMGRATAQVVGPQRISWRDARHLEKMGYQVNVTYNGRTIISDYHPIKWDLELVDDAGNVVTDPHTSGNYRVRLSKQGYLSVGLSKKDFATHYKVTADIPQAVQLYQPYDPTPADYQQNYGNLDSYSLRPVSDSQAALHVAGWHASGASAVLSNGYLIVFDNTLGNEIKRVAIKPVNRPDVRAAYQNVYGSLESGFDQDILIPLANAGDDLTVIARYSDDPVGGEGQRIDHWFARINADHGNHAWIDSVQYVDGHFRVNGWHATNQALGKGHHTLIVWDASQGKELTRITELPAVARPDLVKAFPTILGADHAGFSVDIPLLTAMTTDKIQFISRYSSMADANRDYIDYWFAPQQLFSDLANRANLDSWGVQGRTLHAAGWHATSQSAGRPYHYLILFDQTTQREIKRVRVTANSARPDVAGAFPGVYNAGDAGFDVSFKLNSRTNGHRLTILSRWTSDPAGNGNAIDYWFGSMLAPELSLVPTSGKNSPADHDVEKAFHIDNVSVVRTKQDPQIQISGWAASNYCADWNRQMTGDPQVDSEILQQARTVEVIFGGFEGNQGWAAGYQYGNGNGDVNGMSQIIRPDVAAAYPEIWGSRYSGFTFIVDSSIEPSEDCRFTISFYAPDGKQHDAMVSPVYHFDVENQTYTVEAAE</sequence>
<gene>
    <name evidence="1" type="ORF">FC31_GL001121</name>
</gene>
<protein>
    <submittedName>
        <fullName evidence="1">Uncharacterized protein</fullName>
    </submittedName>
</protein>
<organism evidence="1 2">
    <name type="scientific">Limosilactobacillus antri DSM 16041</name>
    <dbReference type="NCBI Taxonomy" id="525309"/>
    <lineage>
        <taxon>Bacteria</taxon>
        <taxon>Bacillati</taxon>
        <taxon>Bacillota</taxon>
        <taxon>Bacilli</taxon>
        <taxon>Lactobacillales</taxon>
        <taxon>Lactobacillaceae</taxon>
        <taxon>Limosilactobacillus</taxon>
    </lineage>
</organism>
<evidence type="ECO:0000313" key="2">
    <source>
        <dbReference type="Proteomes" id="UP000051883"/>
    </source>
</evidence>
<dbReference type="EMBL" id="AZDK01000003">
    <property type="protein sequence ID" value="KRK60509.1"/>
    <property type="molecule type" value="Genomic_DNA"/>
</dbReference>
<keyword evidence="2" id="KW-1185">Reference proteome</keyword>
<proteinExistence type="predicted"/>
<name>A0ABR5P1D1_9LACO</name>
<comment type="caution">
    <text evidence="1">The sequence shown here is derived from an EMBL/GenBank/DDBJ whole genome shotgun (WGS) entry which is preliminary data.</text>
</comment>
<evidence type="ECO:0000313" key="1">
    <source>
        <dbReference type="EMBL" id="KRK60509.1"/>
    </source>
</evidence>
<dbReference type="Proteomes" id="UP000051883">
    <property type="component" value="Unassembled WGS sequence"/>
</dbReference>
<accession>A0ABR5P1D1</accession>